<proteinExistence type="predicted"/>
<dbReference type="HOGENOM" id="CLU_1677725_0_0_1"/>
<sequence>MNLALYWTPAGRPCLVTRVHKKDPVACLRMTKALREVMLVCRRCGKSTRVMQVFCLISPVGPRSNINTQFLGTHSSMVLPHTANNQTWRLRFDRVGSARQRLTLPRSKPFRKLVDPETPLTTWLLKQASCSMTKDAYSAPDHRGKPCLHLCLHLSLS</sequence>
<evidence type="ECO:0000313" key="1">
    <source>
        <dbReference type="EMBL" id="EFW18017.1"/>
    </source>
</evidence>
<dbReference type="Proteomes" id="UP000002497">
    <property type="component" value="Unassembled WGS sequence"/>
</dbReference>
<organism evidence="2">
    <name type="scientific">Coccidioides posadasii (strain RMSCC 757 / Silveira)</name>
    <name type="common">Valley fever fungus</name>
    <dbReference type="NCBI Taxonomy" id="443226"/>
    <lineage>
        <taxon>Eukaryota</taxon>
        <taxon>Fungi</taxon>
        <taxon>Dikarya</taxon>
        <taxon>Ascomycota</taxon>
        <taxon>Pezizomycotina</taxon>
        <taxon>Eurotiomycetes</taxon>
        <taxon>Eurotiomycetidae</taxon>
        <taxon>Onygenales</taxon>
        <taxon>Onygenaceae</taxon>
        <taxon>Coccidioides</taxon>
    </lineage>
</organism>
<protein>
    <submittedName>
        <fullName evidence="1">Uncharacterized protein</fullName>
    </submittedName>
</protein>
<gene>
    <name evidence="1" type="ORF">CPSG_05653</name>
</gene>
<dbReference type="AlphaFoldDB" id="E9D6Z4"/>
<dbReference type="OMA" id="RSNINTQ"/>
<reference evidence="2" key="1">
    <citation type="journal article" date="2010" name="Genome Res.">
        <title>Population genomic sequencing of Coccidioides fungi reveals recent hybridization and transposon control.</title>
        <authorList>
            <person name="Neafsey D.E."/>
            <person name="Barker B.M."/>
            <person name="Sharpton T.J."/>
            <person name="Stajich J.E."/>
            <person name="Park D.J."/>
            <person name="Whiston E."/>
            <person name="Hung C.-Y."/>
            <person name="McMahan C."/>
            <person name="White J."/>
            <person name="Sykes S."/>
            <person name="Heiman D."/>
            <person name="Young S."/>
            <person name="Zeng Q."/>
            <person name="Abouelleil A."/>
            <person name="Aftuck L."/>
            <person name="Bessette D."/>
            <person name="Brown A."/>
            <person name="FitzGerald M."/>
            <person name="Lui A."/>
            <person name="Macdonald J.P."/>
            <person name="Priest M."/>
            <person name="Orbach M.J."/>
            <person name="Galgiani J.N."/>
            <person name="Kirkland T.N."/>
            <person name="Cole G.T."/>
            <person name="Birren B.W."/>
            <person name="Henn M.R."/>
            <person name="Taylor J.W."/>
            <person name="Rounsley S.D."/>
        </authorList>
    </citation>
    <scope>NUCLEOTIDE SEQUENCE [LARGE SCALE GENOMIC DNA]</scope>
    <source>
        <strain evidence="2">RMSCC 757 / Silveira</strain>
    </source>
</reference>
<accession>E9D6Z4</accession>
<evidence type="ECO:0000313" key="2">
    <source>
        <dbReference type="Proteomes" id="UP000002497"/>
    </source>
</evidence>
<dbReference type="EMBL" id="GL636493">
    <property type="protein sequence ID" value="EFW18017.1"/>
    <property type="molecule type" value="Genomic_DNA"/>
</dbReference>
<dbReference type="VEuPathDB" id="FungiDB:CPSG_05653"/>
<name>E9D6Z4_COCPS</name>
<reference evidence="2" key="2">
    <citation type="submission" date="2010-03" db="EMBL/GenBank/DDBJ databases">
        <title>The genome sequence of Coccidioides posadasii strain Silveira.</title>
        <authorList>
            <consortium name="The Broad Institute Genome Sequencing Center for Infectious Disease"/>
            <person name="Neafsey D."/>
            <person name="Orbach M."/>
            <person name="Henn M.R."/>
            <person name="Cole G.T."/>
            <person name="Galgiani J."/>
            <person name="Gardner M.J."/>
            <person name="Kirkland T.N."/>
            <person name="Taylor J.W."/>
            <person name="Young S.K."/>
            <person name="Zeng Q."/>
            <person name="Koehrsen M."/>
            <person name="Alvarado L."/>
            <person name="Berlin A."/>
            <person name="Borenstein D."/>
            <person name="Chapman S.B."/>
            <person name="Chen Z."/>
            <person name="Engels R."/>
            <person name="Freedman E."/>
            <person name="Gellesch M."/>
            <person name="Goldberg J."/>
            <person name="Griggs A."/>
            <person name="Gujja S."/>
            <person name="Heilman E."/>
            <person name="Heiman D."/>
            <person name="Howarth C."/>
            <person name="Jen D."/>
            <person name="Larson L."/>
            <person name="Mehta T."/>
            <person name="Neiman D."/>
            <person name="Park D."/>
            <person name="Pearson M."/>
            <person name="Richards J."/>
            <person name="Roberts A."/>
            <person name="Saif S."/>
            <person name="Shea T."/>
            <person name="Shenoy N."/>
            <person name="Sisk P."/>
            <person name="Stolte C."/>
            <person name="Sykes S."/>
            <person name="Walk T."/>
            <person name="White J."/>
            <person name="Yandava C."/>
            <person name="Haas B."/>
            <person name="Nusbaum C."/>
            <person name="Birren B."/>
        </authorList>
    </citation>
    <scope>NUCLEOTIDE SEQUENCE [LARGE SCALE GENOMIC DNA]</scope>
    <source>
        <strain evidence="2">RMSCC 757 / Silveira</strain>
    </source>
</reference>
<keyword evidence="2" id="KW-1185">Reference proteome</keyword>